<dbReference type="InterPro" id="IPR044861">
    <property type="entry name" value="IPNS-like_FE2OG_OXY"/>
</dbReference>
<dbReference type="GO" id="GO:0046872">
    <property type="term" value="F:metal ion binding"/>
    <property type="evidence" value="ECO:0007669"/>
    <property type="project" value="UniProtKB-KW"/>
</dbReference>
<accession>A0A0A0RVU2</accession>
<keyword evidence="1" id="KW-0560">Oxidoreductase</keyword>
<name>A0A0A0RVU2_BERFR</name>
<keyword evidence="2" id="KW-0732">Signal</keyword>
<dbReference type="Pfam" id="PF03171">
    <property type="entry name" value="2OG-FeII_Oxy"/>
    <property type="match status" value="1"/>
</dbReference>
<dbReference type="Gene3D" id="2.60.120.330">
    <property type="entry name" value="B-lactam Antibiotic, Isopenicillin N Synthase, Chain"/>
    <property type="match status" value="1"/>
</dbReference>
<feature type="signal peptide" evidence="2">
    <location>
        <begin position="1"/>
        <end position="17"/>
    </location>
</feature>
<evidence type="ECO:0000313" key="4">
    <source>
        <dbReference type="EMBL" id="AIW06444.1"/>
    </source>
</evidence>
<dbReference type="InterPro" id="IPR027443">
    <property type="entry name" value="IPNS-like_sf"/>
</dbReference>
<dbReference type="InterPro" id="IPR026992">
    <property type="entry name" value="DIOX_N"/>
</dbReference>
<dbReference type="AlphaFoldDB" id="A0A0A0RVU2"/>
<dbReference type="InterPro" id="IPR005123">
    <property type="entry name" value="Oxoglu/Fe-dep_dioxygenase_dom"/>
</dbReference>
<comment type="similarity">
    <text evidence="1">Belongs to the iron/ascorbate-dependent oxidoreductase family.</text>
</comment>
<proteinExistence type="evidence at transcript level"/>
<dbReference type="Pfam" id="PF14226">
    <property type="entry name" value="DIOX_N"/>
    <property type="match status" value="1"/>
</dbReference>
<sequence length="361" mass="41866">MIKFLLLLGVALVPMSAFLSEFVEKLFHGEESDVFGPVARIPYSDLLNNNPYVDPFVLHSMKHYGFFYVVDVPGYNASTELNLMHKFYDLPEEVKANIEIRRHNPANPNAYRGYCPGLDDVENTLQYKNLYNIGPHEVRAPMTSQKDDDLMKKLRYDIQEPNVWPSTEDCEFDKEFKETFQEGFEIRRNIARAFVRSISRALEFPELTSLFAEDEFSAMGLRKYPVRKRVNENMYSDHDDTLLRELEHVDSTITVLTTFNNPGLQMLYEGVYRDAPVSDNGFIVNIGKLVDDIIDNQLVSVKHRVKETEFDRYSITYFLGPQFDADISRSMSGAMTEAGRKYTIFGEWIKDYLGAIELFYY</sequence>
<feature type="domain" description="Fe2OG dioxygenase" evidence="3">
    <location>
        <begin position="215"/>
        <end position="321"/>
    </location>
</feature>
<reference evidence="4" key="1">
    <citation type="journal article" date="2015" name="PLoS ONE">
        <title>Occurrence of Isopenicillin-N-Synthase Homologs in Bioluminescent Ctenophores and Implications for Coelenterazine Biosynthesis.</title>
        <authorList>
            <person name="Francis W.R."/>
            <person name="Shaner N.C."/>
            <person name="Christianson L.M."/>
            <person name="Powers M.L."/>
            <person name="Haddock S.H."/>
        </authorList>
    </citation>
    <scope>NUCLEOTIDE SEQUENCE</scope>
</reference>
<keyword evidence="1" id="KW-0408">Iron</keyword>
<organism evidence="4">
    <name type="scientific">Beroe forskalii</name>
    <name type="common">Comb jelly</name>
    <dbReference type="NCBI Taxonomy" id="140453"/>
    <lineage>
        <taxon>Eukaryota</taxon>
        <taxon>Metazoa</taxon>
        <taxon>Ctenophora</taxon>
        <taxon>Nuda</taxon>
        <taxon>Beroida</taxon>
        <taxon>Beroidae</taxon>
        <taxon>Beroe</taxon>
    </lineage>
</organism>
<dbReference type="PANTHER" id="PTHR47990">
    <property type="entry name" value="2-OXOGLUTARATE (2OG) AND FE(II)-DEPENDENT OXYGENASE SUPERFAMILY PROTEIN-RELATED"/>
    <property type="match status" value="1"/>
</dbReference>
<dbReference type="SUPFAM" id="SSF51197">
    <property type="entry name" value="Clavaminate synthase-like"/>
    <property type="match status" value="1"/>
</dbReference>
<dbReference type="InterPro" id="IPR050231">
    <property type="entry name" value="Iron_ascorbate_oxido_reductase"/>
</dbReference>
<keyword evidence="1" id="KW-0479">Metal-binding</keyword>
<dbReference type="EMBL" id="KM233794">
    <property type="protein sequence ID" value="AIW06444.1"/>
    <property type="molecule type" value="mRNA"/>
</dbReference>
<dbReference type="GO" id="GO:0016491">
    <property type="term" value="F:oxidoreductase activity"/>
    <property type="evidence" value="ECO:0007669"/>
    <property type="project" value="UniProtKB-KW"/>
</dbReference>
<evidence type="ECO:0000256" key="1">
    <source>
        <dbReference type="RuleBase" id="RU003682"/>
    </source>
</evidence>
<feature type="chain" id="PRO_5001969499" evidence="2">
    <location>
        <begin position="18"/>
        <end position="361"/>
    </location>
</feature>
<dbReference type="PROSITE" id="PS51471">
    <property type="entry name" value="FE2OG_OXY"/>
    <property type="match status" value="1"/>
</dbReference>
<protein>
    <submittedName>
        <fullName evidence="4">Putative isopenicillin-n-synthase</fullName>
    </submittedName>
</protein>
<evidence type="ECO:0000256" key="2">
    <source>
        <dbReference type="SAM" id="SignalP"/>
    </source>
</evidence>
<evidence type="ECO:0000259" key="3">
    <source>
        <dbReference type="PROSITE" id="PS51471"/>
    </source>
</evidence>